<evidence type="ECO:0000256" key="1">
    <source>
        <dbReference type="ARBA" id="ARBA00034120"/>
    </source>
</evidence>
<evidence type="ECO:0000313" key="3">
    <source>
        <dbReference type="EMBL" id="SZD71565.1"/>
    </source>
</evidence>
<dbReference type="InterPro" id="IPR000477">
    <property type="entry name" value="RT_dom"/>
</dbReference>
<dbReference type="EMBL" id="UNSC01000002">
    <property type="protein sequence ID" value="SZD71565.1"/>
    <property type="molecule type" value="Genomic_DNA"/>
</dbReference>
<reference evidence="3 4" key="1">
    <citation type="submission" date="2018-09" db="EMBL/GenBank/DDBJ databases">
        <authorList>
            <consortium name="Pathogen Informatics"/>
        </authorList>
    </citation>
    <scope>NUCLEOTIDE SEQUENCE [LARGE SCALE GENOMIC DNA]</scope>
    <source>
        <strain evidence="3 4">OH-22767</strain>
    </source>
</reference>
<keyword evidence="3" id="KW-0548">Nucleotidyltransferase</keyword>
<organism evidence="3 4">
    <name type="scientific">Candidatus Ornithobacterium hominis</name>
    <dbReference type="NCBI Taxonomy" id="2497989"/>
    <lineage>
        <taxon>Bacteria</taxon>
        <taxon>Pseudomonadati</taxon>
        <taxon>Bacteroidota</taxon>
        <taxon>Flavobacteriia</taxon>
        <taxon>Flavobacteriales</taxon>
        <taxon>Weeksellaceae</taxon>
        <taxon>Ornithobacterium</taxon>
    </lineage>
</organism>
<dbReference type="InterPro" id="IPR043502">
    <property type="entry name" value="DNA/RNA_pol_sf"/>
</dbReference>
<feature type="domain" description="Reverse transcriptase" evidence="2">
    <location>
        <begin position="1"/>
        <end position="290"/>
    </location>
</feature>
<keyword evidence="4" id="KW-1185">Reference proteome</keyword>
<keyword evidence="3" id="KW-0695">RNA-directed DNA polymerase</keyword>
<dbReference type="Pfam" id="PF00078">
    <property type="entry name" value="RVT_1"/>
    <property type="match status" value="1"/>
</dbReference>
<dbReference type="PROSITE" id="PS50878">
    <property type="entry name" value="RT_POL"/>
    <property type="match status" value="1"/>
</dbReference>
<accession>A0A383TVI4</accession>
<evidence type="ECO:0000313" key="4">
    <source>
        <dbReference type="Proteomes" id="UP000262142"/>
    </source>
</evidence>
<dbReference type="SUPFAM" id="SSF56672">
    <property type="entry name" value="DNA/RNA polymerases"/>
    <property type="match status" value="1"/>
</dbReference>
<proteinExistence type="inferred from homology"/>
<comment type="similarity">
    <text evidence="1">Belongs to the bacterial reverse transcriptase family.</text>
</comment>
<evidence type="ECO:0000259" key="2">
    <source>
        <dbReference type="PROSITE" id="PS50878"/>
    </source>
</evidence>
<dbReference type="GO" id="GO:0003964">
    <property type="term" value="F:RNA-directed DNA polymerase activity"/>
    <property type="evidence" value="ECO:0007669"/>
    <property type="project" value="UniProtKB-KW"/>
</dbReference>
<sequence length="400" mass="47660">MHEAYYSARKHKRTKPEQLRFEYEYDAKLYELCQLIATQQYEPLPAKVFVTRKPVHREIFAPQFRDRVVHHLIYNYLYDYLDRKFIYDSYSCRVGKGTMFGIERAKSFMRKVSRNYTQDAYVLKLDISGYFMNINRKLLYAKLQQMIDFTALDITKTEQKSLEYLLKVNTLHDPTKNAIRKSPLHYWDTIPRSKSLFHTASDCGLPIGSLTSQLFSNVFLNDIDHRIKQHIPHYGRYVDDMLLMHQDSETLRAVIPMVNEWLGEIGLQLHPGKIVLQHYSKGFYFLGQYIKPGCCYISRRLKKHIFIFQKELEAYFALPRQKELKELQLVENKLNSYFGVLAKANTYQWTKLWVDRLPQNLKEYMDLTYNEATQQMKASLKSAYKIKNNYTRECYAFTHL</sequence>
<protein>
    <submittedName>
        <fullName evidence="3">Retron-type reverse transcriptase</fullName>
    </submittedName>
</protein>
<dbReference type="RefSeq" id="WP_245952919.1">
    <property type="nucleotide sequence ID" value="NZ_UNSC01000002.1"/>
</dbReference>
<dbReference type="PANTHER" id="PTHR34047">
    <property type="entry name" value="NUCLEAR INTRON MATURASE 1, MITOCHONDRIAL-RELATED"/>
    <property type="match status" value="1"/>
</dbReference>
<name>A0A383TVI4_9FLAO</name>
<dbReference type="PANTHER" id="PTHR34047:SF8">
    <property type="entry name" value="PROTEIN YKFC"/>
    <property type="match status" value="1"/>
</dbReference>
<keyword evidence="3" id="KW-0808">Transferase</keyword>
<dbReference type="InterPro" id="IPR051083">
    <property type="entry name" value="GrpII_Intron_Splice-Mob/Def"/>
</dbReference>
<dbReference type="Proteomes" id="UP000262142">
    <property type="component" value="Unassembled WGS sequence"/>
</dbReference>
<dbReference type="AlphaFoldDB" id="A0A383TVI4"/>
<gene>
    <name evidence="3" type="ORF">SAMEA104719789_00614</name>
</gene>